<sequence length="42" mass="4808">MEVVNLKDVFISMGELERYFDGVVPVNLWRGLNVKRNVGLSI</sequence>
<keyword evidence="2" id="KW-1185">Reference proteome</keyword>
<dbReference type="Proteomes" id="UP000032266">
    <property type="component" value="Chromosome"/>
</dbReference>
<gene>
    <name evidence="1" type="ORF">YC6258_00850</name>
</gene>
<dbReference type="STRING" id="1445510.YC6258_00850"/>
<accession>A0A0C5V005</accession>
<evidence type="ECO:0000313" key="1">
    <source>
        <dbReference type="EMBL" id="AJQ92900.1"/>
    </source>
</evidence>
<organism evidence="1 2">
    <name type="scientific">Gynuella sunshinyii YC6258</name>
    <dbReference type="NCBI Taxonomy" id="1445510"/>
    <lineage>
        <taxon>Bacteria</taxon>
        <taxon>Pseudomonadati</taxon>
        <taxon>Pseudomonadota</taxon>
        <taxon>Gammaproteobacteria</taxon>
        <taxon>Oceanospirillales</taxon>
        <taxon>Saccharospirillaceae</taxon>
        <taxon>Gynuella</taxon>
    </lineage>
</organism>
<dbReference type="HOGENOM" id="CLU_3252265_0_0_6"/>
<evidence type="ECO:0000313" key="2">
    <source>
        <dbReference type="Proteomes" id="UP000032266"/>
    </source>
</evidence>
<dbReference type="RefSeq" id="WP_281176319.1">
    <property type="nucleotide sequence ID" value="NZ_CP007142.1"/>
</dbReference>
<name>A0A0C5V005_9GAMM</name>
<dbReference type="KEGG" id="gsn:YC6258_00850"/>
<protein>
    <submittedName>
        <fullName evidence="1">Uncharacterized protein</fullName>
    </submittedName>
</protein>
<reference evidence="1 2" key="1">
    <citation type="submission" date="2014-01" db="EMBL/GenBank/DDBJ databases">
        <title>Full genme sequencing of cellulolytic bacterium Gynuella sunshinyii YC6258T gen. nov., sp. nov.</title>
        <authorList>
            <person name="Khan H."/>
            <person name="Chung E.J."/>
            <person name="Chung Y.R."/>
        </authorList>
    </citation>
    <scope>NUCLEOTIDE SEQUENCE [LARGE SCALE GENOMIC DNA]</scope>
    <source>
        <strain evidence="1 2">YC6258</strain>
    </source>
</reference>
<proteinExistence type="predicted"/>
<dbReference type="EMBL" id="CP007142">
    <property type="protein sequence ID" value="AJQ92900.1"/>
    <property type="molecule type" value="Genomic_DNA"/>
</dbReference>
<dbReference type="AlphaFoldDB" id="A0A0C5V005"/>